<gene>
    <name evidence="2" type="ORF">SKP52_20370</name>
</gene>
<name>A0A0A7PLQ5_9SPHN</name>
<accession>A0A0A7PLQ5</accession>
<dbReference type="Proteomes" id="UP000030907">
    <property type="component" value="Chromosome"/>
</dbReference>
<protein>
    <recommendedName>
        <fullName evidence="1">DUF305 domain-containing protein</fullName>
    </recommendedName>
</protein>
<dbReference type="PANTHER" id="PTHR36933">
    <property type="entry name" value="SLL0788 PROTEIN"/>
    <property type="match status" value="1"/>
</dbReference>
<dbReference type="EMBL" id="CP009122">
    <property type="protein sequence ID" value="AJA10940.1"/>
    <property type="molecule type" value="Genomic_DNA"/>
</dbReference>
<dbReference type="InterPro" id="IPR005183">
    <property type="entry name" value="DUF305_CopM-like"/>
</dbReference>
<evidence type="ECO:0000259" key="1">
    <source>
        <dbReference type="Pfam" id="PF03713"/>
    </source>
</evidence>
<evidence type="ECO:0000313" key="3">
    <source>
        <dbReference type="Proteomes" id="UP000030907"/>
    </source>
</evidence>
<reference evidence="2 3" key="1">
    <citation type="journal article" date="2015" name="Int. J. Syst. Evol. Microbiol.">
        <title>Description of Sphingopyxis fribergensis sp. nov. - a soil bacterium with the ability to degrade styrene and phenylacetic acid.</title>
        <authorList>
            <person name="Oelschlagel M."/>
            <person name="Ruckert C."/>
            <person name="Kalinowski J."/>
            <person name="Schmidt G."/>
            <person name="Schlomann M."/>
            <person name="Tischler D."/>
        </authorList>
    </citation>
    <scope>NUCLEOTIDE SEQUENCE [LARGE SCALE GENOMIC DNA]</scope>
    <source>
        <strain evidence="2 3">Kp5.2</strain>
    </source>
</reference>
<dbReference type="HOGENOM" id="CLU_074343_4_0_5"/>
<dbReference type="RefSeq" id="WP_015456761.1">
    <property type="nucleotide sequence ID" value="NZ_CP009122.1"/>
</dbReference>
<dbReference type="Gene3D" id="1.20.1260.10">
    <property type="match status" value="1"/>
</dbReference>
<sequence>MEHDQHRGHMRSPPSGNPVIRAYQEANDRMHAAMTIKFSGDADFDFLRGMIPHHQGAIEMAQVVLKHGADPEVRQLAEAIIAAQENEIEQMQRWLNR</sequence>
<dbReference type="KEGG" id="sphk:SKP52_20370"/>
<feature type="domain" description="DUF305" evidence="1">
    <location>
        <begin position="30"/>
        <end position="95"/>
    </location>
</feature>
<dbReference type="STRING" id="1515612.SKP52_20370"/>
<dbReference type="Pfam" id="PF03713">
    <property type="entry name" value="DUF305"/>
    <property type="match status" value="1"/>
</dbReference>
<dbReference type="AlphaFoldDB" id="A0A0A7PLQ5"/>
<dbReference type="OrthoDB" id="517560at2"/>
<dbReference type="PANTHER" id="PTHR36933:SF1">
    <property type="entry name" value="SLL0788 PROTEIN"/>
    <property type="match status" value="1"/>
</dbReference>
<proteinExistence type="predicted"/>
<dbReference type="InterPro" id="IPR012347">
    <property type="entry name" value="Ferritin-like"/>
</dbReference>
<organism evidence="2 3">
    <name type="scientific">Sphingopyxis fribergensis</name>
    <dbReference type="NCBI Taxonomy" id="1515612"/>
    <lineage>
        <taxon>Bacteria</taxon>
        <taxon>Pseudomonadati</taxon>
        <taxon>Pseudomonadota</taxon>
        <taxon>Alphaproteobacteria</taxon>
        <taxon>Sphingomonadales</taxon>
        <taxon>Sphingomonadaceae</taxon>
        <taxon>Sphingopyxis</taxon>
    </lineage>
</organism>
<keyword evidence="3" id="KW-1185">Reference proteome</keyword>
<evidence type="ECO:0000313" key="2">
    <source>
        <dbReference type="EMBL" id="AJA10940.1"/>
    </source>
</evidence>